<evidence type="ECO:0000256" key="4">
    <source>
        <dbReference type="PROSITE-ProRule" id="PRU00182"/>
    </source>
</evidence>
<dbReference type="SUPFAM" id="SSF55174">
    <property type="entry name" value="Alpha-L RNA-binding motif"/>
    <property type="match status" value="1"/>
</dbReference>
<dbReference type="Proteomes" id="UP000886101">
    <property type="component" value="Unassembled WGS sequence"/>
</dbReference>
<dbReference type="PANTHER" id="PTHR21600">
    <property type="entry name" value="MITOCHONDRIAL RNA PSEUDOURIDINE SYNTHASE"/>
    <property type="match status" value="1"/>
</dbReference>
<dbReference type="NCBIfam" id="TIGR00005">
    <property type="entry name" value="rluA_subfam"/>
    <property type="match status" value="1"/>
</dbReference>
<proteinExistence type="inferred from homology"/>
<dbReference type="InterPro" id="IPR020103">
    <property type="entry name" value="PsdUridine_synth_cat_dom_sf"/>
</dbReference>
<organism evidence="7">
    <name type="scientific">Thermodesulfatator atlanticus</name>
    <dbReference type="NCBI Taxonomy" id="501497"/>
    <lineage>
        <taxon>Bacteria</taxon>
        <taxon>Pseudomonadati</taxon>
        <taxon>Thermodesulfobacteriota</taxon>
        <taxon>Thermodesulfobacteria</taxon>
        <taxon>Thermodesulfobacteriales</taxon>
        <taxon>Thermodesulfatatoraceae</taxon>
        <taxon>Thermodesulfatator</taxon>
    </lineage>
</organism>
<dbReference type="AlphaFoldDB" id="A0A7V5P0J8"/>
<comment type="catalytic activity">
    <reaction evidence="5">
        <text>a uridine in RNA = a pseudouridine in RNA</text>
        <dbReference type="Rhea" id="RHEA:48348"/>
        <dbReference type="Rhea" id="RHEA-COMP:12068"/>
        <dbReference type="Rhea" id="RHEA-COMP:12069"/>
        <dbReference type="ChEBI" id="CHEBI:65314"/>
        <dbReference type="ChEBI" id="CHEBI:65315"/>
    </reaction>
</comment>
<dbReference type="InterPro" id="IPR006224">
    <property type="entry name" value="PsdUridine_synth_RluA-like_CS"/>
</dbReference>
<evidence type="ECO:0000313" key="7">
    <source>
        <dbReference type="EMBL" id="HHI97414.1"/>
    </source>
</evidence>
<dbReference type="PROSITE" id="PS50889">
    <property type="entry name" value="S4"/>
    <property type="match status" value="1"/>
</dbReference>
<comment type="function">
    <text evidence="5">Responsible for synthesis of pseudouridine from uracil.</text>
</comment>
<comment type="similarity">
    <text evidence="1 5">Belongs to the pseudouridine synthase RluA family.</text>
</comment>
<keyword evidence="2 5" id="KW-0413">Isomerase</keyword>
<evidence type="ECO:0000256" key="1">
    <source>
        <dbReference type="ARBA" id="ARBA00010876"/>
    </source>
</evidence>
<dbReference type="SMART" id="SM00363">
    <property type="entry name" value="S4"/>
    <property type="match status" value="1"/>
</dbReference>
<dbReference type="Pfam" id="PF00849">
    <property type="entry name" value="PseudoU_synth_2"/>
    <property type="match status" value="1"/>
</dbReference>
<keyword evidence="4" id="KW-0694">RNA-binding</keyword>
<feature type="domain" description="RNA-binding S4" evidence="6">
    <location>
        <begin position="33"/>
        <end position="91"/>
    </location>
</feature>
<dbReference type="InterPro" id="IPR050188">
    <property type="entry name" value="RluA_PseudoU_synthase"/>
</dbReference>
<dbReference type="GO" id="GO:0003723">
    <property type="term" value="F:RNA binding"/>
    <property type="evidence" value="ECO:0007669"/>
    <property type="project" value="UniProtKB-KW"/>
</dbReference>
<gene>
    <name evidence="7" type="ORF">ENJ96_06140</name>
</gene>
<accession>A0A7V5P0J8</accession>
<evidence type="ECO:0000256" key="5">
    <source>
        <dbReference type="RuleBase" id="RU362028"/>
    </source>
</evidence>
<dbReference type="Pfam" id="PF01479">
    <property type="entry name" value="S4"/>
    <property type="match status" value="1"/>
</dbReference>
<dbReference type="PANTHER" id="PTHR21600:SF44">
    <property type="entry name" value="RIBOSOMAL LARGE SUBUNIT PSEUDOURIDINE SYNTHASE D"/>
    <property type="match status" value="1"/>
</dbReference>
<reference evidence="7" key="1">
    <citation type="journal article" date="2020" name="mSystems">
        <title>Genome- and Community-Level Interaction Insights into Carbon Utilization and Element Cycling Functions of Hydrothermarchaeota in Hydrothermal Sediment.</title>
        <authorList>
            <person name="Zhou Z."/>
            <person name="Liu Y."/>
            <person name="Xu W."/>
            <person name="Pan J."/>
            <person name="Luo Z.H."/>
            <person name="Li M."/>
        </authorList>
    </citation>
    <scope>NUCLEOTIDE SEQUENCE [LARGE SCALE GENOMIC DNA]</scope>
    <source>
        <strain evidence="7">HyVt-533</strain>
    </source>
</reference>
<evidence type="ECO:0000259" key="6">
    <source>
        <dbReference type="SMART" id="SM00363"/>
    </source>
</evidence>
<dbReference type="Gene3D" id="3.10.290.10">
    <property type="entry name" value="RNA-binding S4 domain"/>
    <property type="match status" value="1"/>
</dbReference>
<dbReference type="InterPro" id="IPR002942">
    <property type="entry name" value="S4_RNA-bd"/>
</dbReference>
<dbReference type="InterPro" id="IPR036986">
    <property type="entry name" value="S4_RNA-bd_sf"/>
</dbReference>
<comment type="caution">
    <text evidence="7">The sequence shown here is derived from an EMBL/GenBank/DDBJ whole genome shotgun (WGS) entry which is preliminary data.</text>
</comment>
<dbReference type="GO" id="GO:0000455">
    <property type="term" value="P:enzyme-directed rRNA pseudouridine synthesis"/>
    <property type="evidence" value="ECO:0007669"/>
    <property type="project" value="UniProtKB-ARBA"/>
</dbReference>
<evidence type="ECO:0000256" key="2">
    <source>
        <dbReference type="ARBA" id="ARBA00023235"/>
    </source>
</evidence>
<dbReference type="EC" id="5.4.99.-" evidence="5"/>
<dbReference type="InterPro" id="IPR006145">
    <property type="entry name" value="PsdUridine_synth_RsuA/RluA"/>
</dbReference>
<name>A0A7V5P0J8_9BACT</name>
<protein>
    <recommendedName>
        <fullName evidence="5">Pseudouridine synthase</fullName>
        <ecNumber evidence="5">5.4.99.-</ecNumber>
    </recommendedName>
</protein>
<feature type="active site" evidence="3">
    <location>
        <position position="157"/>
    </location>
</feature>
<dbReference type="CDD" id="cd00165">
    <property type="entry name" value="S4"/>
    <property type="match status" value="1"/>
</dbReference>
<dbReference type="GO" id="GO:0120159">
    <property type="term" value="F:rRNA pseudouridine synthase activity"/>
    <property type="evidence" value="ECO:0007669"/>
    <property type="project" value="UniProtKB-ARBA"/>
</dbReference>
<sequence>MGLHPGNSGESPRTAQAIAQEFAVEVRPEEAGMRLDVFLAEKIPALSRSQAQKLIKEGLVTLGGTPVTKPKYRVQAEERFRVILPPPQKLALEPQEVPFEILYEDQDLVVINKPAGVVVHPAAGHYEKTLVHGLLARLKDLSGIGGTFRPGIVHRLDKDTSGLMVVAKNDQAHERLSRMFKERRVKKVYLALVHGVPQARAGRIVKPLGRHPVHRKKMAVVPGGRFAETIWRVKETFRRAALLELEPVTGRTHQLRVHLASIGHPIVGDALYGGAKPHGPKARRQLLHAYKLSFEHPRTGERLSFEGALPPDFEEVLHALREEKAR</sequence>
<dbReference type="Gene3D" id="3.30.2350.10">
    <property type="entry name" value="Pseudouridine synthase"/>
    <property type="match status" value="1"/>
</dbReference>
<dbReference type="PROSITE" id="PS01129">
    <property type="entry name" value="PSI_RLU"/>
    <property type="match status" value="1"/>
</dbReference>
<evidence type="ECO:0000256" key="3">
    <source>
        <dbReference type="PIRSR" id="PIRSR606225-1"/>
    </source>
</evidence>
<dbReference type="SUPFAM" id="SSF55120">
    <property type="entry name" value="Pseudouridine synthase"/>
    <property type="match status" value="1"/>
</dbReference>
<dbReference type="EMBL" id="DROK01000174">
    <property type="protein sequence ID" value="HHI97414.1"/>
    <property type="molecule type" value="Genomic_DNA"/>
</dbReference>
<dbReference type="CDD" id="cd02869">
    <property type="entry name" value="PseudoU_synth_RluA_like"/>
    <property type="match status" value="1"/>
</dbReference>
<dbReference type="InterPro" id="IPR006225">
    <property type="entry name" value="PsdUridine_synth_RluC/D"/>
</dbReference>